<dbReference type="EnsemblPlants" id="OPUNC04G03750.1">
    <property type="protein sequence ID" value="OPUNC04G03750.1"/>
    <property type="gene ID" value="OPUNC04G03750"/>
</dbReference>
<dbReference type="InterPro" id="IPR053197">
    <property type="entry name" value="F-box_SCFL_complex_component"/>
</dbReference>
<keyword evidence="3" id="KW-1185">Reference proteome</keyword>
<protein>
    <recommendedName>
        <fullName evidence="1">F-box domain-containing protein</fullName>
    </recommendedName>
</protein>
<evidence type="ECO:0000313" key="2">
    <source>
        <dbReference type="EnsemblPlants" id="OPUNC04G03750.1"/>
    </source>
</evidence>
<accession>A0A0E0KN56</accession>
<dbReference type="eggNOG" id="ENOG502SXN2">
    <property type="taxonomic scope" value="Eukaryota"/>
</dbReference>
<dbReference type="HOGENOM" id="CLU_003068_3_0_1"/>
<dbReference type="Pfam" id="PF00646">
    <property type="entry name" value="F-box"/>
    <property type="match status" value="1"/>
</dbReference>
<evidence type="ECO:0000259" key="1">
    <source>
        <dbReference type="Pfam" id="PF00646"/>
    </source>
</evidence>
<dbReference type="SUPFAM" id="SSF81383">
    <property type="entry name" value="F-box domain"/>
    <property type="match status" value="1"/>
</dbReference>
<dbReference type="Gramene" id="OPUNC04G03750.1">
    <property type="protein sequence ID" value="OPUNC04G03750.1"/>
    <property type="gene ID" value="OPUNC04G03750"/>
</dbReference>
<dbReference type="PANTHER" id="PTHR34223:SF113">
    <property type="entry name" value="OS04G0207100 PROTEIN"/>
    <property type="match status" value="1"/>
</dbReference>
<dbReference type="Gene3D" id="3.80.10.10">
    <property type="entry name" value="Ribonuclease Inhibitor"/>
    <property type="match status" value="1"/>
</dbReference>
<feature type="domain" description="F-box" evidence="1">
    <location>
        <begin position="14"/>
        <end position="52"/>
    </location>
</feature>
<proteinExistence type="predicted"/>
<dbReference type="OMA" id="CWRRADM"/>
<dbReference type="Gene3D" id="1.20.1280.50">
    <property type="match status" value="1"/>
</dbReference>
<reference evidence="2" key="2">
    <citation type="submission" date="2018-05" db="EMBL/GenBank/DDBJ databases">
        <title>OpunRS2 (Oryza punctata Reference Sequence Version 2).</title>
        <authorList>
            <person name="Zhang J."/>
            <person name="Kudrna D."/>
            <person name="Lee S."/>
            <person name="Talag J."/>
            <person name="Welchert J."/>
            <person name="Wing R.A."/>
        </authorList>
    </citation>
    <scope>NUCLEOTIDE SEQUENCE [LARGE SCALE GENOMIC DNA]</scope>
</reference>
<dbReference type="AlphaFoldDB" id="A0A0E0KN56"/>
<sequence>MNQPNGANDDGDRLSALPDCLLHTVMSFLSARQAVQTCVLSRRWRKLSLSMPCLDIDGDDGRWILRGFRYRPAALEIAIAFKLPFLSASSASRLVLDGGFGECIRSWCPVLEAMELKACTFELKEIVTSTIKSLAIIVDRRRGSQVGALIYRMDSLVEASISGTRFGSDFDKTISTLISSLLNVRDLLVCRGFSQWYEWKYGEHANFQTFHKLTTLDIYECDLGPNLHISLSFLQNTPNLEKVILKNCEISDHSRKRKRTPRANRNQIHSKCRSPITSKSQISKIIKMTYEEDGISDLMELLLRNWRKFEDHTIRITKI</sequence>
<dbReference type="Proteomes" id="UP000026962">
    <property type="component" value="Chromosome 4"/>
</dbReference>
<reference evidence="2" key="1">
    <citation type="submission" date="2015-04" db="UniProtKB">
        <authorList>
            <consortium name="EnsemblPlants"/>
        </authorList>
    </citation>
    <scope>IDENTIFICATION</scope>
</reference>
<dbReference type="InterPro" id="IPR036047">
    <property type="entry name" value="F-box-like_dom_sf"/>
</dbReference>
<dbReference type="SUPFAM" id="SSF52047">
    <property type="entry name" value="RNI-like"/>
    <property type="match status" value="1"/>
</dbReference>
<organism evidence="2">
    <name type="scientific">Oryza punctata</name>
    <name type="common">Red rice</name>
    <dbReference type="NCBI Taxonomy" id="4537"/>
    <lineage>
        <taxon>Eukaryota</taxon>
        <taxon>Viridiplantae</taxon>
        <taxon>Streptophyta</taxon>
        <taxon>Embryophyta</taxon>
        <taxon>Tracheophyta</taxon>
        <taxon>Spermatophyta</taxon>
        <taxon>Magnoliopsida</taxon>
        <taxon>Liliopsida</taxon>
        <taxon>Poales</taxon>
        <taxon>Poaceae</taxon>
        <taxon>BOP clade</taxon>
        <taxon>Oryzoideae</taxon>
        <taxon>Oryzeae</taxon>
        <taxon>Oryzinae</taxon>
        <taxon>Oryza</taxon>
    </lineage>
</organism>
<evidence type="ECO:0000313" key="3">
    <source>
        <dbReference type="Proteomes" id="UP000026962"/>
    </source>
</evidence>
<dbReference type="PANTHER" id="PTHR34223">
    <property type="entry name" value="OS11G0201299 PROTEIN"/>
    <property type="match status" value="1"/>
</dbReference>
<dbReference type="InterPro" id="IPR001810">
    <property type="entry name" value="F-box_dom"/>
</dbReference>
<dbReference type="InterPro" id="IPR032675">
    <property type="entry name" value="LRR_dom_sf"/>
</dbReference>
<name>A0A0E0KN56_ORYPU</name>